<dbReference type="InterPro" id="IPR023674">
    <property type="entry name" value="Ribosomal_uL1-like"/>
</dbReference>
<dbReference type="Gene3D" id="3.30.190.20">
    <property type="match status" value="1"/>
</dbReference>
<dbReference type="InterPro" id="IPR028364">
    <property type="entry name" value="Ribosomal_uL1/biogenesis"/>
</dbReference>
<gene>
    <name evidence="4" type="ORF">X975_08929</name>
</gene>
<evidence type="ECO:0000313" key="4">
    <source>
        <dbReference type="EMBL" id="KFM60471.1"/>
    </source>
</evidence>
<keyword evidence="3" id="KW-0687">Ribonucleoprotein</keyword>
<dbReference type="SUPFAM" id="SSF56808">
    <property type="entry name" value="Ribosomal protein L1"/>
    <property type="match status" value="1"/>
</dbReference>
<comment type="similarity">
    <text evidence="1">Belongs to the universal ribosomal protein uL1 family.</text>
</comment>
<dbReference type="GO" id="GO:0005840">
    <property type="term" value="C:ribosome"/>
    <property type="evidence" value="ECO:0007669"/>
    <property type="project" value="UniProtKB-KW"/>
</dbReference>
<dbReference type="GO" id="GO:1990904">
    <property type="term" value="C:ribonucleoprotein complex"/>
    <property type="evidence" value="ECO:0007669"/>
    <property type="project" value="UniProtKB-KW"/>
</dbReference>
<dbReference type="PANTHER" id="PTHR36427:SF3">
    <property type="entry name" value="LARGE RIBOSOMAL SUBUNIT PROTEIN UL1M"/>
    <property type="match status" value="1"/>
</dbReference>
<evidence type="ECO:0000313" key="5">
    <source>
        <dbReference type="Proteomes" id="UP000054359"/>
    </source>
</evidence>
<dbReference type="AlphaFoldDB" id="A0A087T5T2"/>
<dbReference type="OMA" id="MWDKSSA"/>
<name>A0A087T5T2_STEMI</name>
<dbReference type="Pfam" id="PF00687">
    <property type="entry name" value="Ribosomal_L1"/>
    <property type="match status" value="1"/>
</dbReference>
<dbReference type="Gene3D" id="3.40.50.790">
    <property type="match status" value="1"/>
</dbReference>
<dbReference type="InterPro" id="IPR016095">
    <property type="entry name" value="Ribosomal_uL1_3-a/b-sand"/>
</dbReference>
<evidence type="ECO:0000256" key="2">
    <source>
        <dbReference type="ARBA" id="ARBA00022980"/>
    </source>
</evidence>
<reference evidence="4 5" key="1">
    <citation type="submission" date="2013-11" db="EMBL/GenBank/DDBJ databases">
        <title>Genome sequencing of Stegodyphus mimosarum.</title>
        <authorList>
            <person name="Bechsgaard J."/>
        </authorList>
    </citation>
    <scope>NUCLEOTIDE SEQUENCE [LARGE SCALE GENOMIC DNA]</scope>
</reference>
<keyword evidence="2 4" id="KW-0689">Ribosomal protein</keyword>
<dbReference type="STRING" id="407821.A0A087T5T2"/>
<proteinExistence type="inferred from homology"/>
<evidence type="ECO:0000256" key="3">
    <source>
        <dbReference type="ARBA" id="ARBA00023274"/>
    </source>
</evidence>
<sequence length="366" mass="42116">MFTKRLFPVFTVSSAVLLKSTAKLNAYVTVDLIKTVPNLDLVRYAARKGTRAAALAKKKARKLQEANKPPPIPKYLQKKVKVSHEFERRRCTDENWLESQPIDNVWNMKLYRGKPYSVAEAIRMHRETHEPEILNNPSAFIYANIDLDLKLKKQNRFMDDFTGIISFPNEFETPQKNRIIAICKEPEDQAKASEAGAVYTGSGALIKQILSGAVSKEDFDYVVCHPDMLKELNVLRGILEKRFPNTRNGLLRLDVDKAVKNFIKGIEYKLKRSVIEPDFGWVDICFGQLNMPIEKLEENLKFALSTVEKHKPMGTDHILFIIRTLLWCEKSKEKFKIPHWEYLPNYPVNGILKDDDEAESEDMQSA</sequence>
<protein>
    <submittedName>
        <fullName evidence="4">39S ribosomal protein L1, mitochondrial</fullName>
    </submittedName>
</protein>
<feature type="non-terminal residue" evidence="4">
    <location>
        <position position="366"/>
    </location>
</feature>
<dbReference type="EMBL" id="KK113564">
    <property type="protein sequence ID" value="KFM60471.1"/>
    <property type="molecule type" value="Genomic_DNA"/>
</dbReference>
<accession>A0A087T5T2</accession>
<organism evidence="4 5">
    <name type="scientific">Stegodyphus mimosarum</name>
    <name type="common">African social velvet spider</name>
    <dbReference type="NCBI Taxonomy" id="407821"/>
    <lineage>
        <taxon>Eukaryota</taxon>
        <taxon>Metazoa</taxon>
        <taxon>Ecdysozoa</taxon>
        <taxon>Arthropoda</taxon>
        <taxon>Chelicerata</taxon>
        <taxon>Arachnida</taxon>
        <taxon>Araneae</taxon>
        <taxon>Araneomorphae</taxon>
        <taxon>Entelegynae</taxon>
        <taxon>Eresoidea</taxon>
        <taxon>Eresidae</taxon>
        <taxon>Stegodyphus</taxon>
    </lineage>
</organism>
<evidence type="ECO:0000256" key="1">
    <source>
        <dbReference type="ARBA" id="ARBA00010531"/>
    </source>
</evidence>
<dbReference type="PANTHER" id="PTHR36427">
    <property type="entry name" value="54S RIBOSOMAL PROTEIN L1, MITOCHONDRIAL"/>
    <property type="match status" value="1"/>
</dbReference>
<dbReference type="Proteomes" id="UP000054359">
    <property type="component" value="Unassembled WGS sequence"/>
</dbReference>
<keyword evidence="5" id="KW-1185">Reference proteome</keyword>
<dbReference type="OrthoDB" id="1747252at2759"/>